<protein>
    <submittedName>
        <fullName evidence="2">Twitching motility protein PilT</fullName>
    </submittedName>
</protein>
<dbReference type="RefSeq" id="WP_054840815.1">
    <property type="nucleotide sequence ID" value="NZ_CP014750.1"/>
</dbReference>
<organism evidence="2 3">
    <name type="scientific">Thermococcus peptonophilus</name>
    <dbReference type="NCBI Taxonomy" id="53952"/>
    <lineage>
        <taxon>Archaea</taxon>
        <taxon>Methanobacteriati</taxon>
        <taxon>Methanobacteriota</taxon>
        <taxon>Thermococci</taxon>
        <taxon>Thermococcales</taxon>
        <taxon>Thermococcaceae</taxon>
        <taxon>Thermococcus</taxon>
    </lineage>
</organism>
<evidence type="ECO:0000259" key="1">
    <source>
        <dbReference type="Pfam" id="PF01850"/>
    </source>
</evidence>
<dbReference type="Gene3D" id="3.40.50.1010">
    <property type="entry name" value="5'-nuclease"/>
    <property type="match status" value="1"/>
</dbReference>
<evidence type="ECO:0000313" key="2">
    <source>
        <dbReference type="EMBL" id="AMQ18557.1"/>
    </source>
</evidence>
<dbReference type="STRING" id="53952.A0127_04945"/>
<gene>
    <name evidence="2" type="ORF">A0127_04945</name>
</gene>
<dbReference type="PANTHER" id="PTHR38826">
    <property type="entry name" value="RIBONUCLEASE VAPC13"/>
    <property type="match status" value="1"/>
</dbReference>
<dbReference type="AlphaFoldDB" id="A0A142CUV5"/>
<keyword evidence="3" id="KW-1185">Reference proteome</keyword>
<dbReference type="Proteomes" id="UP000073604">
    <property type="component" value="Chromosome"/>
</dbReference>
<dbReference type="InterPro" id="IPR052106">
    <property type="entry name" value="PINc/VapC_TA"/>
</dbReference>
<dbReference type="SUPFAM" id="SSF88723">
    <property type="entry name" value="PIN domain-like"/>
    <property type="match status" value="1"/>
</dbReference>
<name>A0A142CUV5_9EURY</name>
<dbReference type="InterPro" id="IPR029060">
    <property type="entry name" value="PIN-like_dom_sf"/>
</dbReference>
<proteinExistence type="predicted"/>
<dbReference type="PANTHER" id="PTHR38826:SF5">
    <property type="entry name" value="RIBONUCLEASE VAPC13"/>
    <property type="match status" value="1"/>
</dbReference>
<evidence type="ECO:0000313" key="3">
    <source>
        <dbReference type="Proteomes" id="UP000073604"/>
    </source>
</evidence>
<dbReference type="OrthoDB" id="41298at2157"/>
<reference evidence="3" key="1">
    <citation type="submission" date="2016-03" db="EMBL/GenBank/DDBJ databases">
        <authorList>
            <person name="Oger P.M."/>
        </authorList>
    </citation>
    <scope>NUCLEOTIDE SEQUENCE [LARGE SCALE GENOMIC DNA]</scope>
    <source>
        <strain evidence="3">OG-1</strain>
    </source>
</reference>
<dbReference type="GeneID" id="27139869"/>
<feature type="domain" description="PIN" evidence="1">
    <location>
        <begin position="3"/>
        <end position="117"/>
    </location>
</feature>
<accession>A0A142CUV5</accession>
<dbReference type="CDD" id="cd09871">
    <property type="entry name" value="PIN_MtVapC28-VapC30-like"/>
    <property type="match status" value="1"/>
</dbReference>
<sequence>MKVYVDVNVIYYILTANEEFGPRAKELVEEHYGRMITSALTVWQLYILLRRAGARFKISQVLEDLGVKVVALTPEIIKMAEECEKLDFDDSIHYATMKAHRVEIILSNDRDFDKVDVKRLF</sequence>
<dbReference type="KEGG" id="tpep:A0127_04945"/>
<dbReference type="Pfam" id="PF01850">
    <property type="entry name" value="PIN"/>
    <property type="match status" value="1"/>
</dbReference>
<dbReference type="EMBL" id="CP014750">
    <property type="protein sequence ID" value="AMQ18557.1"/>
    <property type="molecule type" value="Genomic_DNA"/>
</dbReference>
<dbReference type="InterPro" id="IPR002716">
    <property type="entry name" value="PIN_dom"/>
</dbReference>